<evidence type="ECO:0000256" key="7">
    <source>
        <dbReference type="ARBA" id="ARBA00034139"/>
    </source>
</evidence>
<evidence type="ECO:0000256" key="4">
    <source>
        <dbReference type="ARBA" id="ARBA00022803"/>
    </source>
</evidence>
<dbReference type="SMART" id="SM00028">
    <property type="entry name" value="TPR"/>
    <property type="match status" value="4"/>
</dbReference>
<reference evidence="11" key="2">
    <citation type="submission" date="2025-09" db="UniProtKB">
        <authorList>
            <consortium name="Ensembl"/>
        </authorList>
    </citation>
    <scope>IDENTIFICATION</scope>
</reference>
<dbReference type="GO" id="GO:0036158">
    <property type="term" value="P:outer dynein arm assembly"/>
    <property type="evidence" value="ECO:0007669"/>
    <property type="project" value="Ensembl"/>
</dbReference>
<dbReference type="GO" id="GO:0097729">
    <property type="term" value="C:9+2 motile cilium"/>
    <property type="evidence" value="ECO:0007669"/>
    <property type="project" value="Ensembl"/>
</dbReference>
<evidence type="ECO:0000256" key="8">
    <source>
        <dbReference type="ARBA" id="ARBA00034143"/>
    </source>
</evidence>
<dbReference type="SUPFAM" id="SSF48452">
    <property type="entry name" value="TPR-like"/>
    <property type="match status" value="1"/>
</dbReference>
<dbReference type="GO" id="GO:0090660">
    <property type="term" value="P:cerebrospinal fluid circulation"/>
    <property type="evidence" value="ECO:0007669"/>
    <property type="project" value="Ensembl"/>
</dbReference>
<evidence type="ECO:0000313" key="11">
    <source>
        <dbReference type="Ensembl" id="ENSSPUP00000017085.1"/>
    </source>
</evidence>
<keyword evidence="5" id="KW-0206">Cytoskeleton</keyword>
<dbReference type="Proteomes" id="UP000694392">
    <property type="component" value="Unplaced"/>
</dbReference>
<accession>A0A8D0HBX7</accession>
<evidence type="ECO:0000256" key="2">
    <source>
        <dbReference type="ARBA" id="ARBA00022490"/>
    </source>
</evidence>
<keyword evidence="2" id="KW-0963">Cytoplasm</keyword>
<evidence type="ECO:0000256" key="1">
    <source>
        <dbReference type="ARBA" id="ARBA00004430"/>
    </source>
</evidence>
<keyword evidence="3" id="KW-0677">Repeat</keyword>
<dbReference type="PROSITE" id="PS50293">
    <property type="entry name" value="TPR_REGION"/>
    <property type="match status" value="1"/>
</dbReference>
<feature type="repeat" description="TPR" evidence="9">
    <location>
        <begin position="14"/>
        <end position="47"/>
    </location>
</feature>
<gene>
    <name evidence="11" type="primary">ODAD4</name>
</gene>
<keyword evidence="4 9" id="KW-0802">TPR repeat</keyword>
<dbReference type="FunFam" id="1.25.40.10:FF:000189">
    <property type="entry name" value="Tetratricopeptide repeat domain 25"/>
    <property type="match status" value="1"/>
</dbReference>
<dbReference type="GO" id="GO:0005576">
    <property type="term" value="C:extracellular region"/>
    <property type="evidence" value="ECO:0007669"/>
    <property type="project" value="GOC"/>
</dbReference>
<evidence type="ECO:0000256" key="10">
    <source>
        <dbReference type="SAM" id="MobiDB-lite"/>
    </source>
</evidence>
<dbReference type="AlphaFoldDB" id="A0A8D0HBX7"/>
<dbReference type="InterPro" id="IPR011990">
    <property type="entry name" value="TPR-like_helical_dom_sf"/>
</dbReference>
<dbReference type="GO" id="GO:0120229">
    <property type="term" value="P:protein localization to motile cilium"/>
    <property type="evidence" value="ECO:0007669"/>
    <property type="project" value="Ensembl"/>
</dbReference>
<dbReference type="GeneTree" id="ENSGT00390000007911"/>
<proteinExistence type="predicted"/>
<dbReference type="PANTHER" id="PTHR23040">
    <property type="match status" value="1"/>
</dbReference>
<dbReference type="GO" id="GO:0060287">
    <property type="term" value="P:epithelial cilium movement involved in determination of left/right asymmetry"/>
    <property type="evidence" value="ECO:0007669"/>
    <property type="project" value="Ensembl"/>
</dbReference>
<dbReference type="Pfam" id="PF13424">
    <property type="entry name" value="TPR_12"/>
    <property type="match status" value="1"/>
</dbReference>
<dbReference type="GO" id="GO:0120197">
    <property type="term" value="P:mucociliary clearance"/>
    <property type="evidence" value="ECO:0007669"/>
    <property type="project" value="Ensembl"/>
</dbReference>
<dbReference type="GO" id="GO:0007507">
    <property type="term" value="P:heart development"/>
    <property type="evidence" value="ECO:0007669"/>
    <property type="project" value="Ensembl"/>
</dbReference>
<keyword evidence="6" id="KW-0966">Cell projection</keyword>
<organism evidence="11 12">
    <name type="scientific">Sphenodon punctatus</name>
    <name type="common">Tuatara</name>
    <name type="synonym">Hatteria punctata</name>
    <dbReference type="NCBI Taxonomy" id="8508"/>
    <lineage>
        <taxon>Eukaryota</taxon>
        <taxon>Metazoa</taxon>
        <taxon>Chordata</taxon>
        <taxon>Craniata</taxon>
        <taxon>Vertebrata</taxon>
        <taxon>Euteleostomi</taxon>
        <taxon>Lepidosauria</taxon>
        <taxon>Sphenodontia</taxon>
        <taxon>Sphenodontidae</taxon>
        <taxon>Sphenodon</taxon>
    </lineage>
</organism>
<dbReference type="PANTHER" id="PTHR23040:SF1">
    <property type="entry name" value="OUTER DYNEIN ARM-DOCKING COMPLEX SUBUNIT 4"/>
    <property type="match status" value="1"/>
</dbReference>
<evidence type="ECO:0000256" key="9">
    <source>
        <dbReference type="PROSITE-ProRule" id="PRU00339"/>
    </source>
</evidence>
<dbReference type="InterPro" id="IPR040111">
    <property type="entry name" value="ODAD4"/>
</dbReference>
<evidence type="ECO:0000256" key="6">
    <source>
        <dbReference type="ARBA" id="ARBA00023273"/>
    </source>
</evidence>
<dbReference type="GO" id="GO:0007420">
    <property type="term" value="P:brain development"/>
    <property type="evidence" value="ECO:0007669"/>
    <property type="project" value="Ensembl"/>
</dbReference>
<feature type="region of interest" description="Disordered" evidence="10">
    <location>
        <begin position="159"/>
        <end position="179"/>
    </location>
</feature>
<dbReference type="GO" id="GO:0120228">
    <property type="term" value="C:outer dynein arm docking complex"/>
    <property type="evidence" value="ECO:0007669"/>
    <property type="project" value="Ensembl"/>
</dbReference>
<evidence type="ECO:0000313" key="12">
    <source>
        <dbReference type="Proteomes" id="UP000694392"/>
    </source>
</evidence>
<dbReference type="InterPro" id="IPR019734">
    <property type="entry name" value="TPR_rpt"/>
</dbReference>
<dbReference type="OMA" id="LENTWLY"/>
<evidence type="ECO:0000256" key="5">
    <source>
        <dbReference type="ARBA" id="ARBA00023212"/>
    </source>
</evidence>
<feature type="repeat" description="TPR" evidence="9">
    <location>
        <begin position="82"/>
        <end position="115"/>
    </location>
</feature>
<feature type="compositionally biased region" description="Basic and acidic residues" evidence="10">
    <location>
        <begin position="159"/>
        <end position="168"/>
    </location>
</feature>
<dbReference type="Ensembl" id="ENSSPUT00000018205.1">
    <property type="protein sequence ID" value="ENSSPUP00000017085.1"/>
    <property type="gene ID" value="ENSSPUG00000013219.1"/>
</dbReference>
<dbReference type="GO" id="GO:0097728">
    <property type="term" value="C:9+0 motile cilium"/>
    <property type="evidence" value="ECO:0007669"/>
    <property type="project" value="Ensembl"/>
</dbReference>
<protein>
    <recommendedName>
        <fullName evidence="7">Outer dynein arm-docking complex subunit 4</fullName>
    </recommendedName>
    <alternativeName>
        <fullName evidence="8">Tetratricopeptide repeat protein 25</fullName>
    </alternativeName>
</protein>
<evidence type="ECO:0000256" key="3">
    <source>
        <dbReference type="ARBA" id="ARBA00022737"/>
    </source>
</evidence>
<dbReference type="GO" id="GO:0030324">
    <property type="term" value="P:lung development"/>
    <property type="evidence" value="ECO:0007669"/>
    <property type="project" value="Ensembl"/>
</dbReference>
<dbReference type="PROSITE" id="PS50005">
    <property type="entry name" value="TPR"/>
    <property type="match status" value="2"/>
</dbReference>
<name>A0A8D0HBX7_SPHPU</name>
<keyword evidence="12" id="KW-1185">Reference proteome</keyword>
<comment type="subcellular location">
    <subcellularLocation>
        <location evidence="1">Cytoplasm</location>
        <location evidence="1">Cytoskeleton</location>
        <location evidence="1">Cilium axoneme</location>
    </subcellularLocation>
</comment>
<dbReference type="Gene3D" id="1.25.40.10">
    <property type="entry name" value="Tetratricopeptide repeat domain"/>
    <property type="match status" value="2"/>
</dbReference>
<sequence length="377" mass="43233">MGDTEEGERQRGTFPSLMAEGTLLNRRGEHAKALTCFSQALQLKEGDKHGLVARSKCYLKLGDTENSLKDVEASLQNDKEFSKGLYQKAETLFTMGDFEFALVYYHRGFKLRPELQKFRLGIQKAQEAIDNSVGSPSSVKLDNKRDLCFLSRQAEKLQIKPPKKDTQRQSKQQEPVRNEKTERQLLGELYVDKAYLEKLLKDEDLIKSSTKQGITVENLILGGITYLDTRTEFWQQHKPIYARVRDRKLMQQRWIRDRKRKPSEVARYILKSMEEIDMLLTSDCPDGSCKKAEHVLKTIQGWSDDEIPNKNELLGNLYSCIGNAHIEMGQMGEALQSHKMDLEIAKENELPDAISRALDNIGRVYARIGKFQQAIDT</sequence>
<reference evidence="11" key="1">
    <citation type="submission" date="2025-08" db="UniProtKB">
        <authorList>
            <consortium name="Ensembl"/>
        </authorList>
    </citation>
    <scope>IDENTIFICATION</scope>
</reference>